<dbReference type="FunFam" id="3.30.70.890:FF:000001">
    <property type="entry name" value="Galactokinase"/>
    <property type="match status" value="1"/>
</dbReference>
<dbReference type="eggNOG" id="KOG0631">
    <property type="taxonomic scope" value="Eukaryota"/>
</dbReference>
<dbReference type="InterPro" id="IPR036554">
    <property type="entry name" value="GHMP_kinase_C_sf"/>
</dbReference>
<keyword evidence="4" id="KW-0547">Nucleotide-binding</keyword>
<keyword evidence="3" id="KW-0479">Metal-binding</keyword>
<evidence type="ECO:0000256" key="8">
    <source>
        <dbReference type="ARBA" id="ARBA00023277"/>
    </source>
</evidence>
<dbReference type="PRINTS" id="PR00473">
    <property type="entry name" value="GALCTOKINASE"/>
</dbReference>
<organism evidence="11 12">
    <name type="scientific">Nematostella vectensis</name>
    <name type="common">Starlet sea anemone</name>
    <dbReference type="NCBI Taxonomy" id="45351"/>
    <lineage>
        <taxon>Eukaryota</taxon>
        <taxon>Metazoa</taxon>
        <taxon>Cnidaria</taxon>
        <taxon>Anthozoa</taxon>
        <taxon>Hexacorallia</taxon>
        <taxon>Actiniaria</taxon>
        <taxon>Edwardsiidae</taxon>
        <taxon>Nematostella</taxon>
    </lineage>
</organism>
<dbReference type="PIRSF" id="PIRSF000530">
    <property type="entry name" value="Galactokinase"/>
    <property type="match status" value="1"/>
</dbReference>
<dbReference type="Gene3D" id="3.30.230.10">
    <property type="match status" value="1"/>
</dbReference>
<keyword evidence="12" id="KW-1185">Reference proteome</keyword>
<protein>
    <recommendedName>
        <fullName evidence="13">Galactokinase</fullName>
    </recommendedName>
</protein>
<evidence type="ECO:0000313" key="12">
    <source>
        <dbReference type="Proteomes" id="UP000001593"/>
    </source>
</evidence>
<dbReference type="InterPro" id="IPR013750">
    <property type="entry name" value="GHMP_kinase_C_dom"/>
</dbReference>
<dbReference type="Proteomes" id="UP000001593">
    <property type="component" value="Unassembled WGS sequence"/>
</dbReference>
<dbReference type="PROSITE" id="PS00627">
    <property type="entry name" value="GHMP_KINASES_ATP"/>
    <property type="match status" value="1"/>
</dbReference>
<comment type="similarity">
    <text evidence="1">Belongs to the GHMP kinase family. GalK subfamily.</text>
</comment>
<dbReference type="GO" id="GO:0046872">
    <property type="term" value="F:metal ion binding"/>
    <property type="evidence" value="ECO:0007669"/>
    <property type="project" value="UniProtKB-KW"/>
</dbReference>
<evidence type="ECO:0000256" key="5">
    <source>
        <dbReference type="ARBA" id="ARBA00022777"/>
    </source>
</evidence>
<dbReference type="PhylomeDB" id="A7TDA6"/>
<dbReference type="Pfam" id="PF08544">
    <property type="entry name" value="GHMP_kinases_C"/>
    <property type="match status" value="1"/>
</dbReference>
<proteinExistence type="inferred from homology"/>
<evidence type="ECO:0000256" key="6">
    <source>
        <dbReference type="ARBA" id="ARBA00022840"/>
    </source>
</evidence>
<evidence type="ECO:0000313" key="11">
    <source>
        <dbReference type="EMBL" id="EDO25947.1"/>
    </source>
</evidence>
<dbReference type="SUPFAM" id="SSF54211">
    <property type="entry name" value="Ribosomal protein S5 domain 2-like"/>
    <property type="match status" value="1"/>
</dbReference>
<dbReference type="InterPro" id="IPR006204">
    <property type="entry name" value="GHMP_kinase_N_dom"/>
</dbReference>
<dbReference type="STRING" id="45351.A7TDA6"/>
<dbReference type="PANTHER" id="PTHR10457">
    <property type="entry name" value="MEVALONATE KINASE/GALACTOKINASE"/>
    <property type="match status" value="1"/>
</dbReference>
<dbReference type="Pfam" id="PF00288">
    <property type="entry name" value="GHMP_kinases_N"/>
    <property type="match status" value="1"/>
</dbReference>
<evidence type="ECO:0000256" key="7">
    <source>
        <dbReference type="ARBA" id="ARBA00022842"/>
    </source>
</evidence>
<feature type="non-terminal residue" evidence="11">
    <location>
        <position position="269"/>
    </location>
</feature>
<dbReference type="AlphaFoldDB" id="A7TDA6"/>
<dbReference type="GO" id="GO:0005829">
    <property type="term" value="C:cytosol"/>
    <property type="evidence" value="ECO:0000318"/>
    <property type="project" value="GO_Central"/>
</dbReference>
<dbReference type="SUPFAM" id="SSF55060">
    <property type="entry name" value="GHMP Kinase, C-terminal domain"/>
    <property type="match status" value="1"/>
</dbReference>
<keyword evidence="5" id="KW-0418">Kinase</keyword>
<sequence>WLNYVLGVVAGVQEKCKLTTNFDIVFAGNLPSGAGLSSSAALENSIVFALDELFNLKLSKKEMIAISQKAEHNFVGVKCGIMDQFASMFGVQDSALLLDCKSLVSKTYHIDFNQYKLLLINTNVKHSLADSAYNDRRNVCEKVASLLKVVSLREVTISDLQSIKKELSETDFQKTLYVLEENDRVLEATSALEENNLIRFGELLFASHNGLQHQYNVSCAELDFLVSCAKENTAVIGARMMGGGFGGCTINLIASTEIERFKKEVEEAY</sequence>
<reference evidence="11 12" key="1">
    <citation type="journal article" date="2007" name="Science">
        <title>Sea anemone genome reveals ancestral eumetazoan gene repertoire and genomic organization.</title>
        <authorList>
            <person name="Putnam N.H."/>
            <person name="Srivastava M."/>
            <person name="Hellsten U."/>
            <person name="Dirks B."/>
            <person name="Chapman J."/>
            <person name="Salamov A."/>
            <person name="Terry A."/>
            <person name="Shapiro H."/>
            <person name="Lindquist E."/>
            <person name="Kapitonov V.V."/>
            <person name="Jurka J."/>
            <person name="Genikhovich G."/>
            <person name="Grigoriev I.V."/>
            <person name="Lucas S.M."/>
            <person name="Steele R.E."/>
            <person name="Finnerty J.R."/>
            <person name="Technau U."/>
            <person name="Martindale M.Q."/>
            <person name="Rokhsar D.S."/>
        </authorList>
    </citation>
    <scope>NUCLEOTIDE SEQUENCE [LARGE SCALE GENOMIC DNA]</scope>
    <source>
        <strain evidence="12">CH2 X CH6</strain>
    </source>
</reference>
<dbReference type="InterPro" id="IPR006206">
    <property type="entry name" value="Mevalonate/galactokinase"/>
</dbReference>
<feature type="domain" description="GHMP kinase N-terminal" evidence="9">
    <location>
        <begin position="3"/>
        <end position="90"/>
    </location>
</feature>
<keyword evidence="8" id="KW-0119">Carbohydrate metabolism</keyword>
<dbReference type="GO" id="GO:0004335">
    <property type="term" value="F:galactokinase activity"/>
    <property type="evidence" value="ECO:0000318"/>
    <property type="project" value="GO_Central"/>
</dbReference>
<keyword evidence="6" id="KW-0067">ATP-binding</keyword>
<dbReference type="InterPro" id="IPR014721">
    <property type="entry name" value="Ribsml_uS5_D2-typ_fold_subgr"/>
</dbReference>
<feature type="domain" description="GHMP kinase C-terminal" evidence="10">
    <location>
        <begin position="190"/>
        <end position="268"/>
    </location>
</feature>
<evidence type="ECO:0000256" key="3">
    <source>
        <dbReference type="ARBA" id="ARBA00022723"/>
    </source>
</evidence>
<accession>A7TDA6</accession>
<dbReference type="InParanoid" id="A7TDA6"/>
<dbReference type="GO" id="GO:0006012">
    <property type="term" value="P:galactose metabolic process"/>
    <property type="evidence" value="ECO:0000318"/>
    <property type="project" value="GO_Central"/>
</dbReference>
<keyword evidence="2" id="KW-0808">Transferase</keyword>
<evidence type="ECO:0000256" key="4">
    <source>
        <dbReference type="ARBA" id="ARBA00022741"/>
    </source>
</evidence>
<evidence type="ECO:0000259" key="9">
    <source>
        <dbReference type="Pfam" id="PF00288"/>
    </source>
</evidence>
<keyword evidence="7" id="KW-0460">Magnesium</keyword>
<evidence type="ECO:0000256" key="1">
    <source>
        <dbReference type="ARBA" id="ARBA00006566"/>
    </source>
</evidence>
<dbReference type="EMBL" id="DS477514">
    <property type="protein sequence ID" value="EDO25947.1"/>
    <property type="molecule type" value="Genomic_DNA"/>
</dbReference>
<evidence type="ECO:0000259" key="10">
    <source>
        <dbReference type="Pfam" id="PF08544"/>
    </source>
</evidence>
<dbReference type="InterPro" id="IPR006203">
    <property type="entry name" value="GHMP_knse_ATP-bd_CS"/>
</dbReference>
<dbReference type="InterPro" id="IPR000705">
    <property type="entry name" value="Galactokinase"/>
</dbReference>
<feature type="non-terminal residue" evidence="11">
    <location>
        <position position="1"/>
    </location>
</feature>
<dbReference type="HOGENOM" id="CLU_017814_2_2_1"/>
<dbReference type="Gene3D" id="3.30.70.890">
    <property type="entry name" value="GHMP kinase, C-terminal domain"/>
    <property type="match status" value="1"/>
</dbReference>
<dbReference type="InterPro" id="IPR020568">
    <property type="entry name" value="Ribosomal_Su5_D2-typ_SF"/>
</dbReference>
<evidence type="ECO:0000256" key="2">
    <source>
        <dbReference type="ARBA" id="ARBA00022679"/>
    </source>
</evidence>
<dbReference type="PANTHER" id="PTHR10457:SF7">
    <property type="entry name" value="GALACTOKINASE-RELATED"/>
    <property type="match status" value="1"/>
</dbReference>
<gene>
    <name evidence="11" type="ORF">NEMVEDRAFT_v1g6609</name>
</gene>
<name>A7TDA6_NEMVE</name>
<dbReference type="PRINTS" id="PR00959">
    <property type="entry name" value="MEVGALKINASE"/>
</dbReference>
<dbReference type="GO" id="GO:0005524">
    <property type="term" value="F:ATP binding"/>
    <property type="evidence" value="ECO:0007669"/>
    <property type="project" value="UniProtKB-KW"/>
</dbReference>
<evidence type="ECO:0008006" key="13">
    <source>
        <dbReference type="Google" id="ProtNLM"/>
    </source>
</evidence>
<dbReference type="OMA" id="EYPTRRM"/>
<dbReference type="NCBIfam" id="TIGR00131">
    <property type="entry name" value="gal_kin"/>
    <property type="match status" value="1"/>
</dbReference>